<dbReference type="Proteomes" id="UP000288096">
    <property type="component" value="Unassembled WGS sequence"/>
</dbReference>
<evidence type="ECO:0000259" key="1">
    <source>
        <dbReference type="PROSITE" id="PS51918"/>
    </source>
</evidence>
<feature type="domain" description="Radical SAM core" evidence="1">
    <location>
        <begin position="233"/>
        <end position="471"/>
    </location>
</feature>
<dbReference type="PROSITE" id="PS51918">
    <property type="entry name" value="RADICAL_SAM"/>
    <property type="match status" value="1"/>
</dbReference>
<dbReference type="EMBL" id="BEXT01000001">
    <property type="protein sequence ID" value="GBC61991.1"/>
    <property type="molecule type" value="Genomic_DNA"/>
</dbReference>
<dbReference type="SFLD" id="SFLDG01082">
    <property type="entry name" value="B12-binding_domain_containing"/>
    <property type="match status" value="1"/>
</dbReference>
<dbReference type="InterPro" id="IPR058240">
    <property type="entry name" value="rSAM_sf"/>
</dbReference>
<gene>
    <name evidence="2" type="ORF">DENIS_2954</name>
</gene>
<name>A0A401FYF2_9BACT</name>
<dbReference type="GO" id="GO:0051536">
    <property type="term" value="F:iron-sulfur cluster binding"/>
    <property type="evidence" value="ECO:0007669"/>
    <property type="project" value="InterPro"/>
</dbReference>
<dbReference type="GO" id="GO:0003824">
    <property type="term" value="F:catalytic activity"/>
    <property type="evidence" value="ECO:0007669"/>
    <property type="project" value="InterPro"/>
</dbReference>
<dbReference type="SUPFAM" id="SSF102114">
    <property type="entry name" value="Radical SAM enzymes"/>
    <property type="match status" value="1"/>
</dbReference>
<dbReference type="SFLD" id="SFLDS00029">
    <property type="entry name" value="Radical_SAM"/>
    <property type="match status" value="1"/>
</dbReference>
<dbReference type="AlphaFoldDB" id="A0A401FYF2"/>
<accession>A0A401FYF2</accession>
<dbReference type="InterPro" id="IPR023404">
    <property type="entry name" value="rSAM_horseshoe"/>
</dbReference>
<proteinExistence type="predicted"/>
<sequence>MTRKRKIPDHRPEETGAVHKHWGGRLRVALVYPNTYPVGMSNLGFQTVYRLLNDMDYVVCERAFLPDRGEARRILSVESGRALADFDIIAFSISFESDYPHLLSLLDAAGIPLRSAERDASWPLVAAGGVACFLNPEPIADFIDCFFIGEGEGIIGPFFDRFDPDAEREPLLRELARTVPGFYVPRFYAPRYAEDGSLRAFEPVADVPERVRRVFLEDLSGTATCSALLTPDTAFDRTYLVEVSRGCPHGCRFCSAGYIYRPPRFRPASLLADCMEAGAALTDRIGLVGAAVSDLPGVQELCTDFSRRNVRISFSSLRADALAPELLDTLKQSRVKTATVAPDGGSERMRRVISKGITESDILTAAEALVATGIPNLKLYFMIGLPTETGEDVAEIVGLCRKIKQRFLEASRSRGRIGEITVSLNAFVPKPVTPFQWAGMDDVRALKQKVRAIRDGLKRIANVRLHHEDPKHAYLQALLSRGDRRVGRILTLAHENGGNWPRTFKEAPVPPDYFVYRERERDELFPWDFIDHRIKKSFLWREYERALAGKPSPDCPMTETCKLCGACGE</sequence>
<dbReference type="Pfam" id="PF19864">
    <property type="entry name" value="Radical_SAM_N2"/>
    <property type="match status" value="1"/>
</dbReference>
<protein>
    <submittedName>
        <fullName evidence="2">Radical SAM protein</fullName>
    </submittedName>
</protein>
<dbReference type="InterPro" id="IPR007197">
    <property type="entry name" value="rSAM"/>
</dbReference>
<dbReference type="Pfam" id="PF04055">
    <property type="entry name" value="Radical_SAM"/>
    <property type="match status" value="1"/>
</dbReference>
<organism evidence="2 3">
    <name type="scientific">Desulfonema ishimotonii</name>
    <dbReference type="NCBI Taxonomy" id="45657"/>
    <lineage>
        <taxon>Bacteria</taxon>
        <taxon>Pseudomonadati</taxon>
        <taxon>Thermodesulfobacteriota</taxon>
        <taxon>Desulfobacteria</taxon>
        <taxon>Desulfobacterales</taxon>
        <taxon>Desulfococcaceae</taxon>
        <taxon>Desulfonema</taxon>
    </lineage>
</organism>
<dbReference type="CDD" id="cd01335">
    <property type="entry name" value="Radical_SAM"/>
    <property type="match status" value="1"/>
</dbReference>
<dbReference type="InterPro" id="IPR006638">
    <property type="entry name" value="Elp3/MiaA/NifB-like_rSAM"/>
</dbReference>
<keyword evidence="3" id="KW-1185">Reference proteome</keyword>
<dbReference type="InterPro" id="IPR045784">
    <property type="entry name" value="Radical_SAM_N2"/>
</dbReference>
<evidence type="ECO:0000313" key="2">
    <source>
        <dbReference type="EMBL" id="GBC61991.1"/>
    </source>
</evidence>
<comment type="caution">
    <text evidence="2">The sequence shown here is derived from an EMBL/GenBank/DDBJ whole genome shotgun (WGS) entry which is preliminary data.</text>
</comment>
<dbReference type="SMART" id="SM00729">
    <property type="entry name" value="Elp3"/>
    <property type="match status" value="1"/>
</dbReference>
<dbReference type="PANTHER" id="PTHR42731">
    <property type="entry name" value="SLL1084 PROTEIN"/>
    <property type="match status" value="1"/>
</dbReference>
<dbReference type="Gene3D" id="3.80.30.20">
    <property type="entry name" value="tm_1862 like domain"/>
    <property type="match status" value="1"/>
</dbReference>
<dbReference type="RefSeq" id="WP_124329212.1">
    <property type="nucleotide sequence ID" value="NZ_BEXT01000001.1"/>
</dbReference>
<reference evidence="3" key="1">
    <citation type="submission" date="2017-11" db="EMBL/GenBank/DDBJ databases">
        <authorList>
            <person name="Watanabe M."/>
            <person name="Kojima H."/>
        </authorList>
    </citation>
    <scope>NUCLEOTIDE SEQUENCE [LARGE SCALE GENOMIC DNA]</scope>
    <source>
        <strain evidence="3">Tokyo 01</strain>
    </source>
</reference>
<dbReference type="OrthoDB" id="9806827at2"/>
<evidence type="ECO:0000313" key="3">
    <source>
        <dbReference type="Proteomes" id="UP000288096"/>
    </source>
</evidence>
<reference evidence="3" key="2">
    <citation type="submission" date="2019-01" db="EMBL/GenBank/DDBJ databases">
        <title>Genome sequence of Desulfonema ishimotonii strain Tokyo 01.</title>
        <authorList>
            <person name="Fukui M."/>
        </authorList>
    </citation>
    <scope>NUCLEOTIDE SEQUENCE [LARGE SCALE GENOMIC DNA]</scope>
    <source>
        <strain evidence="3">Tokyo 01</strain>
    </source>
</reference>
<dbReference type="PANTHER" id="PTHR42731:SF5">
    <property type="entry name" value="RADICAL SAM DOMAIN PROTEIN"/>
    <property type="match status" value="1"/>
</dbReference>